<feature type="domain" description="Ice-binding protein C-terminal" evidence="2">
    <location>
        <begin position="158"/>
        <end position="178"/>
    </location>
</feature>
<evidence type="ECO:0000259" key="2">
    <source>
        <dbReference type="Pfam" id="PF07589"/>
    </source>
</evidence>
<sequence precursor="true">MNKSVLRFAVIIAFTLAVLSGQSLAAQIEVDLSWEGDDEFYMLGTMIYDDSASSITTADYSALESMTVSFYNPSDVHLGTFEQVTAGAKQYDWFTINYDIETMSFVDDSDFDFGSDGHSPDDKYLYGAIGQDATLYTGTNTQYDEALDTSNPTEITVVPEPATMGLLGFGALGLIRRKK</sequence>
<evidence type="ECO:0000313" key="4">
    <source>
        <dbReference type="Proteomes" id="UP000188273"/>
    </source>
</evidence>
<proteinExistence type="predicted"/>
<dbReference type="Pfam" id="PF07589">
    <property type="entry name" value="PEP-CTERM"/>
    <property type="match status" value="1"/>
</dbReference>
<name>A0A1Q2HNJ3_9BACT</name>
<dbReference type="STRING" id="1940790.L21SP3_00835"/>
<keyword evidence="1" id="KW-0732">Signal</keyword>
<accession>A0A1Q2HNJ3</accession>
<feature type="chain" id="PRO_5010375178" evidence="1">
    <location>
        <begin position="26"/>
        <end position="179"/>
    </location>
</feature>
<keyword evidence="4" id="KW-1185">Reference proteome</keyword>
<dbReference type="EMBL" id="CP019633">
    <property type="protein sequence ID" value="AQQ09038.1"/>
    <property type="molecule type" value="Genomic_DNA"/>
</dbReference>
<dbReference type="InterPro" id="IPR013424">
    <property type="entry name" value="Ice-binding_C"/>
</dbReference>
<dbReference type="NCBIfam" id="TIGR02595">
    <property type="entry name" value="PEP_CTERM"/>
    <property type="match status" value="1"/>
</dbReference>
<feature type="signal peptide" evidence="1">
    <location>
        <begin position="1"/>
        <end position="25"/>
    </location>
</feature>
<reference evidence="4" key="1">
    <citation type="submission" date="2017-02" db="EMBL/GenBank/DDBJ databases">
        <title>Comparative genomics and description of representatives of a novel lineage of planctomycetes thriving in anoxic sediments.</title>
        <authorList>
            <person name="Spring S."/>
            <person name="Bunk B."/>
            <person name="Sproer C."/>
            <person name="Klenk H.-P."/>
        </authorList>
    </citation>
    <scope>NUCLEOTIDE SEQUENCE [LARGE SCALE GENOMIC DNA]</scope>
    <source>
        <strain evidence="4">L21-RPul-D3</strain>
    </source>
</reference>
<dbReference type="RefSeq" id="WP_077539497.1">
    <property type="nucleotide sequence ID" value="NZ_CP019633.1"/>
</dbReference>
<gene>
    <name evidence="3" type="ORF">L21SP3_00835</name>
</gene>
<evidence type="ECO:0000256" key="1">
    <source>
        <dbReference type="SAM" id="SignalP"/>
    </source>
</evidence>
<dbReference type="Proteomes" id="UP000188273">
    <property type="component" value="Chromosome"/>
</dbReference>
<evidence type="ECO:0000313" key="3">
    <source>
        <dbReference type="EMBL" id="AQQ09038.1"/>
    </source>
</evidence>
<dbReference type="KEGG" id="pbu:L21SP3_00835"/>
<dbReference type="OrthoDB" id="458897at2"/>
<protein>
    <submittedName>
        <fullName evidence="3">PEP-CTERM sorting domain-containing protein</fullName>
    </submittedName>
</protein>
<organism evidence="3 4">
    <name type="scientific">Sedimentisphaera cyanobacteriorum</name>
    <dbReference type="NCBI Taxonomy" id="1940790"/>
    <lineage>
        <taxon>Bacteria</taxon>
        <taxon>Pseudomonadati</taxon>
        <taxon>Planctomycetota</taxon>
        <taxon>Phycisphaerae</taxon>
        <taxon>Sedimentisphaerales</taxon>
        <taxon>Sedimentisphaeraceae</taxon>
        <taxon>Sedimentisphaera</taxon>
    </lineage>
</organism>
<dbReference type="AlphaFoldDB" id="A0A1Q2HNJ3"/>